<dbReference type="AlphaFoldDB" id="A0A4Q2VNR0"/>
<evidence type="ECO:0000256" key="3">
    <source>
        <dbReference type="ARBA" id="ARBA00022448"/>
    </source>
</evidence>
<evidence type="ECO:0000256" key="7">
    <source>
        <dbReference type="ARBA" id="ARBA00023180"/>
    </source>
</evidence>
<keyword evidence="4 9" id="KW-0812">Transmembrane</keyword>
<feature type="compositionally biased region" description="Basic and acidic residues" evidence="8">
    <location>
        <begin position="25"/>
        <end position="42"/>
    </location>
</feature>
<dbReference type="SUPFAM" id="SSF103473">
    <property type="entry name" value="MFS general substrate transporter"/>
    <property type="match status" value="1"/>
</dbReference>
<dbReference type="InterPro" id="IPR011701">
    <property type="entry name" value="MFS"/>
</dbReference>
<feature type="region of interest" description="Disordered" evidence="8">
    <location>
        <begin position="24"/>
        <end position="45"/>
    </location>
</feature>
<dbReference type="GO" id="GO:0016020">
    <property type="term" value="C:membrane"/>
    <property type="evidence" value="ECO:0007669"/>
    <property type="project" value="TreeGrafter"/>
</dbReference>
<feature type="transmembrane region" description="Helical" evidence="9">
    <location>
        <begin position="160"/>
        <end position="179"/>
    </location>
</feature>
<dbReference type="PROSITE" id="PS50850">
    <property type="entry name" value="MFS"/>
    <property type="match status" value="1"/>
</dbReference>
<dbReference type="InterPro" id="IPR036259">
    <property type="entry name" value="MFS_trans_sf"/>
</dbReference>
<feature type="transmembrane region" description="Helical" evidence="9">
    <location>
        <begin position="364"/>
        <end position="386"/>
    </location>
</feature>
<feature type="domain" description="Major facilitator superfamily (MFS) profile" evidence="10">
    <location>
        <begin position="239"/>
        <end position="417"/>
    </location>
</feature>
<dbReference type="GO" id="GO:0012505">
    <property type="term" value="C:endomembrane system"/>
    <property type="evidence" value="ECO:0007669"/>
    <property type="project" value="UniProtKB-SubCell"/>
</dbReference>
<dbReference type="FunFam" id="1.20.1250.20:FF:000286">
    <property type="entry name" value="MFS efflux transporter"/>
    <property type="match status" value="1"/>
</dbReference>
<proteinExistence type="inferred from homology"/>
<keyword evidence="6 9" id="KW-0472">Membrane</keyword>
<comment type="similarity">
    <text evidence="2">Belongs to the major facilitator superfamily.</text>
</comment>
<evidence type="ECO:0000256" key="4">
    <source>
        <dbReference type="ARBA" id="ARBA00022692"/>
    </source>
</evidence>
<organism evidence="11 12">
    <name type="scientific">Fusarium oxysporum f. sp. narcissi</name>
    <dbReference type="NCBI Taxonomy" id="451672"/>
    <lineage>
        <taxon>Eukaryota</taxon>
        <taxon>Fungi</taxon>
        <taxon>Dikarya</taxon>
        <taxon>Ascomycota</taxon>
        <taxon>Pezizomycotina</taxon>
        <taxon>Sordariomycetes</taxon>
        <taxon>Hypocreomycetidae</taxon>
        <taxon>Hypocreales</taxon>
        <taxon>Nectriaceae</taxon>
        <taxon>Fusarium</taxon>
        <taxon>Fusarium oxysporum species complex</taxon>
    </lineage>
</organism>
<gene>
    <name evidence="11" type="ORF">BFJ63_vAg9043</name>
</gene>
<feature type="transmembrane region" description="Helical" evidence="9">
    <location>
        <begin position="304"/>
        <end position="323"/>
    </location>
</feature>
<dbReference type="EMBL" id="MQTW01000066">
    <property type="protein sequence ID" value="RYC88187.1"/>
    <property type="molecule type" value="Genomic_DNA"/>
</dbReference>
<dbReference type="Pfam" id="PF07690">
    <property type="entry name" value="MFS_1"/>
    <property type="match status" value="1"/>
</dbReference>
<feature type="transmembrane region" description="Helical" evidence="9">
    <location>
        <begin position="74"/>
        <end position="95"/>
    </location>
</feature>
<keyword evidence="3" id="KW-0813">Transport</keyword>
<accession>A0A4Q2VNR0</accession>
<feature type="transmembrane region" description="Helical" evidence="9">
    <location>
        <begin position="392"/>
        <end position="412"/>
    </location>
</feature>
<feature type="transmembrane region" description="Helical" evidence="9">
    <location>
        <begin position="102"/>
        <end position="121"/>
    </location>
</feature>
<protein>
    <recommendedName>
        <fullName evidence="10">Major facilitator superfamily (MFS) profile domain-containing protein</fullName>
    </recommendedName>
</protein>
<dbReference type="PANTHER" id="PTHR23514:SF3">
    <property type="entry name" value="BYPASS OF STOP CODON PROTEIN 6"/>
    <property type="match status" value="1"/>
</dbReference>
<evidence type="ECO:0000259" key="10">
    <source>
        <dbReference type="PROSITE" id="PS50850"/>
    </source>
</evidence>
<sequence length="417" mass="45001">MIPHSEKASRLDVERSYESTADQFHPFDTHAHDKSSQTKDCENATAPNPIRSIEIVEDLELQKWNYPKGNVPRLGFAFLSFIIAGMNDAAVGALVPYRGVAILAPMCHVIAFTIVTVHPPFSALVVLYGLSGFGNGLADAAYCAWVGAMDKSNQIQGFMHSCYSLGALCAPLISTSMVVHSGLPWYSFFYVMVGISAVEWAGLMLTFWRKTGAVYRAENSAGGEDTGAGTKEALKSKVTWLGALYFFTYMGVEVGLGGWIVTFMLRTRKATAFASGISGSGFWAGQTLGRAALGFVTERYGERICITIYLAFAVAMQLIFWLVPSFMASAIAVVFLGVFLGPMFPGAITVTAKLLPKRIHVSAIGFAMSMGGTGGTIFPFIIGPLASKYGVWAMQPFILGLLIVIAATSFCFPRISR</sequence>
<feature type="transmembrane region" description="Helical" evidence="9">
    <location>
        <begin position="329"/>
        <end position="352"/>
    </location>
</feature>
<reference evidence="11 12" key="1">
    <citation type="submission" date="2016-12" db="EMBL/GenBank/DDBJ databases">
        <title>Draft genome sequence of Fusarium oxysporum causing rot on Narcissus.</title>
        <authorList>
            <person name="Armitage A.D."/>
            <person name="Taylor A."/>
            <person name="Clarkson J.P."/>
            <person name="Harrison R.J."/>
            <person name="Jackson A.C."/>
        </authorList>
    </citation>
    <scope>NUCLEOTIDE SEQUENCE [LARGE SCALE GENOMIC DNA]</scope>
    <source>
        <strain evidence="11 12">N139</strain>
    </source>
</reference>
<evidence type="ECO:0000256" key="5">
    <source>
        <dbReference type="ARBA" id="ARBA00022989"/>
    </source>
</evidence>
<dbReference type="InterPro" id="IPR051788">
    <property type="entry name" value="MFS_Transporter"/>
</dbReference>
<dbReference type="Proteomes" id="UP000290540">
    <property type="component" value="Unassembled WGS sequence"/>
</dbReference>
<evidence type="ECO:0000256" key="1">
    <source>
        <dbReference type="ARBA" id="ARBA00004127"/>
    </source>
</evidence>
<dbReference type="PANTHER" id="PTHR23514">
    <property type="entry name" value="BYPASS OF STOP CODON PROTEIN 6"/>
    <property type="match status" value="1"/>
</dbReference>
<evidence type="ECO:0000256" key="2">
    <source>
        <dbReference type="ARBA" id="ARBA00008335"/>
    </source>
</evidence>
<comment type="caution">
    <text evidence="11">The sequence shown here is derived from an EMBL/GenBank/DDBJ whole genome shotgun (WGS) entry which is preliminary data.</text>
</comment>
<dbReference type="Gene3D" id="1.20.1250.20">
    <property type="entry name" value="MFS general substrate transporter like domains"/>
    <property type="match status" value="1"/>
</dbReference>
<feature type="transmembrane region" description="Helical" evidence="9">
    <location>
        <begin position="185"/>
        <end position="208"/>
    </location>
</feature>
<dbReference type="GO" id="GO:0022857">
    <property type="term" value="F:transmembrane transporter activity"/>
    <property type="evidence" value="ECO:0007669"/>
    <property type="project" value="InterPro"/>
</dbReference>
<evidence type="ECO:0000256" key="8">
    <source>
        <dbReference type="SAM" id="MobiDB-lite"/>
    </source>
</evidence>
<feature type="transmembrane region" description="Helical" evidence="9">
    <location>
        <begin position="240"/>
        <end position="265"/>
    </location>
</feature>
<dbReference type="InterPro" id="IPR020846">
    <property type="entry name" value="MFS_dom"/>
</dbReference>
<keyword evidence="7" id="KW-0325">Glycoprotein</keyword>
<evidence type="ECO:0000256" key="6">
    <source>
        <dbReference type="ARBA" id="ARBA00023136"/>
    </source>
</evidence>
<keyword evidence="5 9" id="KW-1133">Transmembrane helix</keyword>
<comment type="subcellular location">
    <subcellularLocation>
        <location evidence="1">Endomembrane system</location>
        <topology evidence="1">Multi-pass membrane protein</topology>
    </subcellularLocation>
</comment>
<evidence type="ECO:0000313" key="12">
    <source>
        <dbReference type="Proteomes" id="UP000290540"/>
    </source>
</evidence>
<name>A0A4Q2VNR0_FUSOX</name>
<evidence type="ECO:0000256" key="9">
    <source>
        <dbReference type="SAM" id="Phobius"/>
    </source>
</evidence>
<evidence type="ECO:0000313" key="11">
    <source>
        <dbReference type="EMBL" id="RYC88187.1"/>
    </source>
</evidence>